<name>A0A446B9R6_9PEZI</name>
<organism evidence="1 2">
    <name type="scientific">Thermothielavioides terrestris</name>
    <dbReference type="NCBI Taxonomy" id="2587410"/>
    <lineage>
        <taxon>Eukaryota</taxon>
        <taxon>Fungi</taxon>
        <taxon>Dikarya</taxon>
        <taxon>Ascomycota</taxon>
        <taxon>Pezizomycotina</taxon>
        <taxon>Sordariomycetes</taxon>
        <taxon>Sordariomycetidae</taxon>
        <taxon>Sordariales</taxon>
        <taxon>Chaetomiaceae</taxon>
        <taxon>Thermothielavioides</taxon>
    </lineage>
</organism>
<dbReference type="Proteomes" id="UP000289323">
    <property type="component" value="Unassembled WGS sequence"/>
</dbReference>
<protein>
    <submittedName>
        <fullName evidence="1">F2cc3eb8-acaa-4ff9-8aa4-c7a8a1e3635c</fullName>
    </submittedName>
</protein>
<dbReference type="EMBL" id="OUUZ01000001">
    <property type="protein sequence ID" value="SPQ19241.1"/>
    <property type="molecule type" value="Genomic_DNA"/>
</dbReference>
<proteinExistence type="predicted"/>
<evidence type="ECO:0000313" key="2">
    <source>
        <dbReference type="Proteomes" id="UP000289323"/>
    </source>
</evidence>
<accession>A0A446B9R6</accession>
<dbReference type="AlphaFoldDB" id="A0A446B9R6"/>
<evidence type="ECO:0000313" key="1">
    <source>
        <dbReference type="EMBL" id="SPQ19241.1"/>
    </source>
</evidence>
<sequence>MAAVVYTIQEITCQPVTRLLAGVAVLNPTASFGNALIMRHPRLLEFRRAAASLTMTARQRKSVATVIQITYRLHWMMQPLPHVDPHAPGTGLGVPKPVAPTPLNKQPHCMVE</sequence>
<reference evidence="1 2" key="1">
    <citation type="submission" date="2018-04" db="EMBL/GenBank/DDBJ databases">
        <authorList>
            <person name="Huttner S."/>
            <person name="Dainat J."/>
        </authorList>
    </citation>
    <scope>NUCLEOTIDE SEQUENCE [LARGE SCALE GENOMIC DNA]</scope>
</reference>
<gene>
    <name evidence="1" type="ORF">TT172_LOCUS1660</name>
</gene>